<dbReference type="GO" id="GO:0005634">
    <property type="term" value="C:nucleus"/>
    <property type="evidence" value="ECO:0007669"/>
    <property type="project" value="TreeGrafter"/>
</dbReference>
<comment type="similarity">
    <text evidence="1">Belongs to the NKAP family.</text>
</comment>
<evidence type="ECO:0000313" key="6">
    <source>
        <dbReference type="Proteomes" id="UP000007350"/>
    </source>
</evidence>
<dbReference type="PANTHER" id="PTHR13087">
    <property type="entry name" value="NF-KAPPA B ACTIVATING PROTEIN"/>
    <property type="match status" value="1"/>
</dbReference>
<dbReference type="OrthoDB" id="273141at2759"/>
<proteinExistence type="inferred from homology"/>
<protein>
    <recommendedName>
        <fullName evidence="4">NF-kappa-B-activating protein C-terminal domain-containing protein</fullName>
    </recommendedName>
</protein>
<feature type="region of interest" description="Disordered" evidence="2">
    <location>
        <begin position="283"/>
        <end position="307"/>
    </location>
</feature>
<accession>K2MBJ9</accession>
<evidence type="ECO:0000256" key="2">
    <source>
        <dbReference type="SAM" id="MobiDB-lite"/>
    </source>
</evidence>
<evidence type="ECO:0000256" key="3">
    <source>
        <dbReference type="SAM" id="Phobius"/>
    </source>
</evidence>
<evidence type="ECO:0000256" key="1">
    <source>
        <dbReference type="ARBA" id="ARBA00009313"/>
    </source>
</evidence>
<dbReference type="InterPro" id="IPR040466">
    <property type="entry name" value="NKAP"/>
</dbReference>
<gene>
    <name evidence="5" type="ORF">MOQ_003607</name>
</gene>
<name>K2MBJ9_TRYCR</name>
<evidence type="ECO:0000313" key="5">
    <source>
        <dbReference type="EMBL" id="EKF32533.1"/>
    </source>
</evidence>
<dbReference type="Proteomes" id="UP000007350">
    <property type="component" value="Unassembled WGS sequence"/>
</dbReference>
<feature type="region of interest" description="Disordered" evidence="2">
    <location>
        <begin position="112"/>
        <end position="139"/>
    </location>
</feature>
<dbReference type="GO" id="GO:0010468">
    <property type="term" value="P:regulation of gene expression"/>
    <property type="evidence" value="ECO:0007669"/>
    <property type="project" value="TreeGrafter"/>
</dbReference>
<keyword evidence="6" id="KW-1185">Reference proteome</keyword>
<keyword evidence="3" id="KW-0472">Membrane</keyword>
<keyword evidence="3" id="KW-0812">Transmembrane</keyword>
<reference evidence="5 6" key="1">
    <citation type="journal article" date="2012" name="BMC Genomics">
        <title>Comparative genomic analysis of human infective Trypanosoma cruzi lineages with the bat-restricted subspecies T. cruzi marinkellei.</title>
        <authorList>
            <person name="Franzen O."/>
            <person name="Talavera-Lopez C."/>
            <person name="Ochaya S."/>
            <person name="Butler C.E."/>
            <person name="Messenger L.A."/>
            <person name="Lewis M.D."/>
            <person name="Llewellyn M.S."/>
            <person name="Marinkelle C.J."/>
            <person name="Tyler K.M."/>
            <person name="Miles M.A."/>
            <person name="Andersson B."/>
        </authorList>
    </citation>
    <scope>NUCLEOTIDE SEQUENCE [LARGE SCALE GENOMIC DNA]</scope>
    <source>
        <strain evidence="5 6">B7</strain>
    </source>
</reference>
<dbReference type="GO" id="GO:0003682">
    <property type="term" value="F:chromatin binding"/>
    <property type="evidence" value="ECO:0007669"/>
    <property type="project" value="InterPro"/>
</dbReference>
<dbReference type="InterPro" id="IPR009269">
    <property type="entry name" value="NKAP_C"/>
</dbReference>
<dbReference type="Pfam" id="PF06047">
    <property type="entry name" value="Nkap_C"/>
    <property type="match status" value="1"/>
</dbReference>
<organism evidence="5 6">
    <name type="scientific">Trypanosoma cruzi marinkellei</name>
    <dbReference type="NCBI Taxonomy" id="85056"/>
    <lineage>
        <taxon>Eukaryota</taxon>
        <taxon>Discoba</taxon>
        <taxon>Euglenozoa</taxon>
        <taxon>Kinetoplastea</taxon>
        <taxon>Metakinetoplastina</taxon>
        <taxon>Trypanosomatida</taxon>
        <taxon>Trypanosomatidae</taxon>
        <taxon>Trypanosoma</taxon>
        <taxon>Schizotrypanum</taxon>
    </lineage>
</organism>
<dbReference type="AlphaFoldDB" id="K2MBJ9"/>
<dbReference type="PANTHER" id="PTHR13087:SF0">
    <property type="entry name" value="NFKB ACTIVATING PROTEIN LIKE"/>
    <property type="match status" value="1"/>
</dbReference>
<feature type="domain" description="NF-kappa-B-activating protein C-terminal" evidence="4">
    <location>
        <begin position="310"/>
        <end position="393"/>
    </location>
</feature>
<keyword evidence="3" id="KW-1133">Transmembrane helix</keyword>
<evidence type="ECO:0000259" key="4">
    <source>
        <dbReference type="Pfam" id="PF06047"/>
    </source>
</evidence>
<sequence length="401" mass="45385">MVPLFLHFPQKGLPFLFTLLFFFSFVVCVCVHLQQLKFEEERVKRGKDVEKNKINNKNNRKYLQKGLMATDSFWFPASEPTGEELETTIFLTFLQNIFSTQNVSANREAAQMERKGNRLFHQKRKRNRHEDSAEAEQQERGGNLFHIISCIVHAAGIAYEPPLEEQGVAASGVVSMPAETTTSTNTPQPEKDVSFQGDYAGPNKFVQQPRSALASLVESARLKERLQKTGNSERKTRTFMAVSAVPLRSNNEDAKIMLERHKSPTASEQSGDDFGVALPHGSFISDGTNGPSKKFEAPVAKHPSQMSQEEFLRQFKRAPRRGEIGYDAESVAAAEAVGYVMSGTRNKEKQHYVDNIQRKLHEKEARKLRLQFRKVEDERTDNTMIQAIIAMVNEKTPHEAL</sequence>
<comment type="caution">
    <text evidence="5">The sequence shown here is derived from an EMBL/GenBank/DDBJ whole genome shotgun (WGS) entry which is preliminary data.</text>
</comment>
<feature type="compositionally biased region" description="Basic residues" evidence="2">
    <location>
        <begin position="117"/>
        <end position="127"/>
    </location>
</feature>
<dbReference type="EMBL" id="AHKC01009781">
    <property type="protein sequence ID" value="EKF32533.1"/>
    <property type="molecule type" value="Genomic_DNA"/>
</dbReference>
<feature type="transmembrane region" description="Helical" evidence="3">
    <location>
        <begin position="12"/>
        <end position="33"/>
    </location>
</feature>